<sequence length="220" mass="24701">MTTTTKKTAERLIKKYPNRRLYDTETSTYITLTDVKQLVLDQEDFKVIDAKSNEDLTRAILLQIILEEESGGLPMFSSSMLSQIIRFYGHAMQGMMGTYLEKNIQAFIDIQAKLADQSKNLYEGKTMNPEVWSQFMNMQAPMMQGMMTSYIEQSKNMFVQMQEQMQNQAKSMFATFPFTPGGAVNVPGGANAAAPAANPQASPQTTPQTNPQTNPEPEKK</sequence>
<dbReference type="InterPro" id="IPR012909">
    <property type="entry name" value="PHA_DNA-bd_N"/>
</dbReference>
<dbReference type="GO" id="GO:0006355">
    <property type="term" value="P:regulation of DNA-templated transcription"/>
    <property type="evidence" value="ECO:0007669"/>
    <property type="project" value="InterPro"/>
</dbReference>
<proteinExistence type="predicted"/>
<evidence type="ECO:0000256" key="1">
    <source>
        <dbReference type="SAM" id="MobiDB-lite"/>
    </source>
</evidence>
<dbReference type="OrthoDB" id="9795345at2"/>
<reference evidence="4 7" key="2">
    <citation type="submission" date="2020-04" db="EMBL/GenBank/DDBJ databases">
        <authorList>
            <person name="De Canck E."/>
        </authorList>
    </citation>
    <scope>NUCLEOTIDE SEQUENCE [LARGE SCALE GENOMIC DNA]</scope>
    <source>
        <strain evidence="4 7">LMG 27174</strain>
    </source>
</reference>
<dbReference type="Pfam" id="PF07879">
    <property type="entry name" value="PHB_acc_N"/>
    <property type="match status" value="1"/>
</dbReference>
<accession>A0A2N7WHP3</accession>
<dbReference type="RefSeq" id="WP_102634015.1">
    <property type="nucleotide sequence ID" value="NZ_CADIJZ010000006.1"/>
</dbReference>
<gene>
    <name evidence="5" type="primary">phaR</name>
    <name evidence="5" type="ORF">C0Z16_20925</name>
    <name evidence="4" type="ORF">LMG27174_01872</name>
</gene>
<protein>
    <submittedName>
        <fullName evidence="5">Polyhydroxyalkanoate synthesis repressor PhaR</fullName>
    </submittedName>
</protein>
<dbReference type="NCBIfam" id="TIGR01848">
    <property type="entry name" value="PHA_reg_PhaR"/>
    <property type="match status" value="1"/>
</dbReference>
<evidence type="ECO:0000259" key="3">
    <source>
        <dbReference type="Pfam" id="PF07879"/>
    </source>
</evidence>
<feature type="region of interest" description="Disordered" evidence="1">
    <location>
        <begin position="185"/>
        <end position="220"/>
    </location>
</feature>
<keyword evidence="6" id="KW-1185">Reference proteome</keyword>
<dbReference type="Pfam" id="PF05233">
    <property type="entry name" value="PHB_acc"/>
    <property type="match status" value="2"/>
</dbReference>
<dbReference type="AlphaFoldDB" id="A0A2N7WHP3"/>
<evidence type="ECO:0000313" key="7">
    <source>
        <dbReference type="Proteomes" id="UP000494205"/>
    </source>
</evidence>
<reference evidence="5 6" key="1">
    <citation type="submission" date="2018-01" db="EMBL/GenBank/DDBJ databases">
        <title>Whole genome analyses suggest that Burkholderia sensu lato contains two further novel genera in the rhizoxinica-symbiotica group Mycetohabitans gen. nov., and Trinickia gen. nov.: implications for the evolution of diazotrophy and nodulation in the Burkholderiaceae.</title>
        <authorList>
            <person name="Estrada-de los Santos P."/>
            <person name="Palmer M."/>
            <person name="Chavez-Ramirez B."/>
            <person name="Beukes C."/>
            <person name="Steenkamp E.T."/>
            <person name="Hirsch A.M."/>
            <person name="Manyaka P."/>
            <person name="Maluk M."/>
            <person name="Lafos M."/>
            <person name="Crook M."/>
            <person name="Gross E."/>
            <person name="Simon M.F."/>
            <person name="Bueno dos Reis Junior F."/>
            <person name="Poole P.S."/>
            <person name="Venter S.N."/>
            <person name="James E.K."/>
        </authorList>
    </citation>
    <scope>NUCLEOTIDE SEQUENCE [LARGE SCALE GENOMIC DNA]</scope>
    <source>
        <strain evidence="5 6">WSM 3937</strain>
    </source>
</reference>
<dbReference type="EMBL" id="PNXY01000015">
    <property type="protein sequence ID" value="PMS28893.1"/>
    <property type="molecule type" value="Genomic_DNA"/>
</dbReference>
<dbReference type="Proteomes" id="UP000494205">
    <property type="component" value="Unassembled WGS sequence"/>
</dbReference>
<dbReference type="InterPro" id="IPR010134">
    <property type="entry name" value="PHA_reg_PhaR"/>
</dbReference>
<dbReference type="InterPro" id="IPR007897">
    <property type="entry name" value="PHB_accumulat"/>
</dbReference>
<evidence type="ECO:0000313" key="4">
    <source>
        <dbReference type="EMBL" id="CAB3665747.1"/>
    </source>
</evidence>
<organism evidence="4 7">
    <name type="scientific">Paraburkholderia rhynchosiae</name>
    <dbReference type="NCBI Taxonomy" id="487049"/>
    <lineage>
        <taxon>Bacteria</taxon>
        <taxon>Pseudomonadati</taxon>
        <taxon>Pseudomonadota</taxon>
        <taxon>Betaproteobacteria</taxon>
        <taxon>Burkholderiales</taxon>
        <taxon>Burkholderiaceae</taxon>
        <taxon>Paraburkholderia</taxon>
    </lineage>
</organism>
<evidence type="ECO:0000259" key="2">
    <source>
        <dbReference type="Pfam" id="PF05233"/>
    </source>
</evidence>
<feature type="domain" description="PHB accumulation regulatory" evidence="2">
    <location>
        <begin position="76"/>
        <end position="114"/>
    </location>
</feature>
<feature type="domain" description="PHB accumulation regulatory" evidence="2">
    <location>
        <begin position="127"/>
        <end position="166"/>
    </location>
</feature>
<dbReference type="EMBL" id="CADIJZ010000006">
    <property type="protein sequence ID" value="CAB3665747.1"/>
    <property type="molecule type" value="Genomic_DNA"/>
</dbReference>
<evidence type="ECO:0000313" key="6">
    <source>
        <dbReference type="Proteomes" id="UP000235659"/>
    </source>
</evidence>
<dbReference type="Proteomes" id="UP000235659">
    <property type="component" value="Unassembled WGS sequence"/>
</dbReference>
<feature type="domain" description="PHA accumulation regulator DNA-binding N-terminal" evidence="3">
    <location>
        <begin position="12"/>
        <end position="71"/>
    </location>
</feature>
<evidence type="ECO:0000313" key="5">
    <source>
        <dbReference type="EMBL" id="PMS28893.1"/>
    </source>
</evidence>
<name>A0A2N7WHP3_9BURK</name>